<comment type="similarity">
    <text evidence="1 4 6">Belongs to the IF-3 family.</text>
</comment>
<evidence type="ECO:0000256" key="4">
    <source>
        <dbReference type="HAMAP-Rule" id="MF_00080"/>
    </source>
</evidence>
<dbReference type="HAMAP" id="MF_00080">
    <property type="entry name" value="IF_3"/>
    <property type="match status" value="1"/>
</dbReference>
<dbReference type="RefSeq" id="WP_012003380.1">
    <property type="nucleotide sequence ID" value="NC_009828.1"/>
</dbReference>
<reference evidence="9 10" key="2">
    <citation type="journal article" date="2009" name="Proc. Natl. Acad. Sci. U.S.A.">
        <title>On the chimeric nature, thermophilic origin, and phylogenetic placement of the Thermotogales.</title>
        <authorList>
            <person name="Zhaxybayeva O."/>
            <person name="Swithers K.S."/>
            <person name="Lapierre P."/>
            <person name="Fournier G.P."/>
            <person name="Bickhart D.M."/>
            <person name="DeBoy R.T."/>
            <person name="Nelson K.E."/>
            <person name="Nesbo C.L."/>
            <person name="Doolittle W.F."/>
            <person name="Gogarten J.P."/>
            <person name="Noll K.M."/>
        </authorList>
    </citation>
    <scope>NUCLEOTIDE SEQUENCE [LARGE SCALE GENOMIC DNA]</scope>
    <source>
        <strain evidence="10">ATCC BAA-301 / DSM 14385 / NBRC 107922 / TMO</strain>
    </source>
</reference>
<dbReference type="PANTHER" id="PTHR10938:SF0">
    <property type="entry name" value="TRANSLATION INITIATION FACTOR IF-3, MITOCHONDRIAL"/>
    <property type="match status" value="1"/>
</dbReference>
<dbReference type="InterPro" id="IPR019815">
    <property type="entry name" value="Translation_initiation_fac_3_C"/>
</dbReference>
<evidence type="ECO:0000256" key="5">
    <source>
        <dbReference type="NCBIfam" id="TIGR00168"/>
    </source>
</evidence>
<evidence type="ECO:0000259" key="7">
    <source>
        <dbReference type="Pfam" id="PF00707"/>
    </source>
</evidence>
<accession>A8F6X0</accession>
<dbReference type="InterPro" id="IPR019814">
    <property type="entry name" value="Translation_initiation_fac_3_N"/>
</dbReference>
<evidence type="ECO:0000256" key="6">
    <source>
        <dbReference type="RuleBase" id="RU000646"/>
    </source>
</evidence>
<dbReference type="Gene3D" id="3.30.110.10">
    <property type="entry name" value="Translation initiation factor 3 (IF-3), C-terminal domain"/>
    <property type="match status" value="1"/>
</dbReference>
<dbReference type="InterPro" id="IPR036788">
    <property type="entry name" value="T_IF-3_C_sf"/>
</dbReference>
<dbReference type="FunFam" id="3.30.110.10:FF:000001">
    <property type="entry name" value="Translation initiation factor IF-3"/>
    <property type="match status" value="1"/>
</dbReference>
<dbReference type="KEGG" id="tle:Tlet_1347"/>
<dbReference type="Proteomes" id="UP000002016">
    <property type="component" value="Chromosome"/>
</dbReference>
<evidence type="ECO:0000256" key="2">
    <source>
        <dbReference type="ARBA" id="ARBA00022540"/>
    </source>
</evidence>
<evidence type="ECO:0000259" key="8">
    <source>
        <dbReference type="Pfam" id="PF05198"/>
    </source>
</evidence>
<name>A8F6X0_PSELT</name>
<dbReference type="GO" id="GO:0043022">
    <property type="term" value="F:ribosome binding"/>
    <property type="evidence" value="ECO:0007669"/>
    <property type="project" value="UniProtKB-ARBA"/>
</dbReference>
<dbReference type="STRING" id="416591.Tlet_1347"/>
<keyword evidence="4" id="KW-0963">Cytoplasm</keyword>
<dbReference type="GO" id="GO:0016020">
    <property type="term" value="C:membrane"/>
    <property type="evidence" value="ECO:0007669"/>
    <property type="project" value="TreeGrafter"/>
</dbReference>
<reference evidence="9 10" key="1">
    <citation type="submission" date="2007-08" db="EMBL/GenBank/DDBJ databases">
        <title>Complete sequence of Thermotoga lettingae TMO.</title>
        <authorList>
            <consortium name="US DOE Joint Genome Institute"/>
            <person name="Copeland A."/>
            <person name="Lucas S."/>
            <person name="Lapidus A."/>
            <person name="Barry K."/>
            <person name="Glavina del Rio T."/>
            <person name="Dalin E."/>
            <person name="Tice H."/>
            <person name="Pitluck S."/>
            <person name="Foster B."/>
            <person name="Bruce D."/>
            <person name="Schmutz J."/>
            <person name="Larimer F."/>
            <person name="Land M."/>
            <person name="Hauser L."/>
            <person name="Kyrpides N."/>
            <person name="Mikhailova N."/>
            <person name="Nelson K."/>
            <person name="Gogarten J.P."/>
            <person name="Noll K."/>
            <person name="Richardson P."/>
        </authorList>
    </citation>
    <scope>NUCLEOTIDE SEQUENCE [LARGE SCALE GENOMIC DNA]</scope>
    <source>
        <strain evidence="10">ATCC BAA-301 / DSM 14385 / NBRC 107922 / TMO</strain>
    </source>
</reference>
<evidence type="ECO:0000256" key="3">
    <source>
        <dbReference type="ARBA" id="ARBA00022917"/>
    </source>
</evidence>
<dbReference type="InterPro" id="IPR019813">
    <property type="entry name" value="Translation_initiation_fac3_CS"/>
</dbReference>
<dbReference type="Gene3D" id="3.10.20.80">
    <property type="entry name" value="Translation initiation factor 3 (IF-3), N-terminal domain"/>
    <property type="match status" value="1"/>
</dbReference>
<gene>
    <name evidence="4" type="primary">infC</name>
    <name evidence="9" type="ordered locus">Tlet_1347</name>
</gene>
<sequence length="183" mass="21486">MPAYFFNKEVEIIDKEQVLLKNEQIRFSKVRVIDSDGKQLGIMSSREALEIARRKGLDLVLVSPNGDPPVVKIMDFGKYMYQISKRQKEARKKQKQQEIKQMKFRLKIDEHDYQTKLKHIRRFLGNGDKVKVTIMFRGREITFTEKGKQILERIANDVSDIAAVETDAKLEGRDMWMQLKPKN</sequence>
<dbReference type="InterPro" id="IPR001288">
    <property type="entry name" value="Translation_initiation_fac_3"/>
</dbReference>
<dbReference type="GO" id="GO:0032790">
    <property type="term" value="P:ribosome disassembly"/>
    <property type="evidence" value="ECO:0007669"/>
    <property type="project" value="TreeGrafter"/>
</dbReference>
<dbReference type="GO" id="GO:0005829">
    <property type="term" value="C:cytosol"/>
    <property type="evidence" value="ECO:0007669"/>
    <property type="project" value="TreeGrafter"/>
</dbReference>
<dbReference type="SUPFAM" id="SSF54364">
    <property type="entry name" value="Translation initiation factor IF3, N-terminal domain"/>
    <property type="match status" value="1"/>
</dbReference>
<comment type="subcellular location">
    <subcellularLocation>
        <location evidence="4 6">Cytoplasm</location>
    </subcellularLocation>
</comment>
<dbReference type="Pfam" id="PF05198">
    <property type="entry name" value="IF3_N"/>
    <property type="match status" value="1"/>
</dbReference>
<dbReference type="EMBL" id="CP000812">
    <property type="protein sequence ID" value="ABV33904.1"/>
    <property type="molecule type" value="Genomic_DNA"/>
</dbReference>
<dbReference type="InterPro" id="IPR036787">
    <property type="entry name" value="T_IF-3_N_sf"/>
</dbReference>
<comment type="function">
    <text evidence="4 6">IF-3 binds to the 30S ribosomal subunit and shifts the equilibrium between 70S ribosomes and their 50S and 30S subunits in favor of the free subunits, thus enhancing the availability of 30S subunits on which protein synthesis initiation begins.</text>
</comment>
<evidence type="ECO:0000313" key="9">
    <source>
        <dbReference type="EMBL" id="ABV33904.1"/>
    </source>
</evidence>
<dbReference type="AlphaFoldDB" id="A8F6X0"/>
<evidence type="ECO:0000313" key="10">
    <source>
        <dbReference type="Proteomes" id="UP000002016"/>
    </source>
</evidence>
<dbReference type="eggNOG" id="COG0290">
    <property type="taxonomic scope" value="Bacteria"/>
</dbReference>
<protein>
    <recommendedName>
        <fullName evidence="4 5">Translation initiation factor IF-3</fullName>
    </recommendedName>
</protein>
<keyword evidence="3 4" id="KW-0648">Protein biosynthesis</keyword>
<keyword evidence="2 4" id="KW-0396">Initiation factor</keyword>
<comment type="subunit">
    <text evidence="4 6">Monomer.</text>
</comment>
<dbReference type="Pfam" id="PF00707">
    <property type="entry name" value="IF3_C"/>
    <property type="match status" value="1"/>
</dbReference>
<dbReference type="SUPFAM" id="SSF55200">
    <property type="entry name" value="Translation initiation factor IF3, C-terminal domain"/>
    <property type="match status" value="1"/>
</dbReference>
<evidence type="ECO:0000256" key="1">
    <source>
        <dbReference type="ARBA" id="ARBA00005439"/>
    </source>
</evidence>
<dbReference type="PROSITE" id="PS00938">
    <property type="entry name" value="IF3"/>
    <property type="match status" value="1"/>
</dbReference>
<dbReference type="NCBIfam" id="TIGR00168">
    <property type="entry name" value="infC"/>
    <property type="match status" value="1"/>
</dbReference>
<organism evidence="9 10">
    <name type="scientific">Pseudothermotoga lettingae (strain ATCC BAA-301 / DSM 14385 / NBRC 107922 / TMO)</name>
    <name type="common">Thermotoga lettingae</name>
    <dbReference type="NCBI Taxonomy" id="416591"/>
    <lineage>
        <taxon>Bacteria</taxon>
        <taxon>Thermotogati</taxon>
        <taxon>Thermotogota</taxon>
        <taxon>Thermotogae</taxon>
        <taxon>Thermotogales</taxon>
        <taxon>Thermotogaceae</taxon>
        <taxon>Pseudothermotoga</taxon>
    </lineage>
</organism>
<keyword evidence="10" id="KW-1185">Reference proteome</keyword>
<dbReference type="FunFam" id="3.10.20.80:FF:000001">
    <property type="entry name" value="Translation initiation factor IF-3"/>
    <property type="match status" value="1"/>
</dbReference>
<dbReference type="PANTHER" id="PTHR10938">
    <property type="entry name" value="TRANSLATION INITIATION FACTOR IF-3"/>
    <property type="match status" value="1"/>
</dbReference>
<dbReference type="GO" id="GO:0003743">
    <property type="term" value="F:translation initiation factor activity"/>
    <property type="evidence" value="ECO:0007669"/>
    <property type="project" value="UniProtKB-UniRule"/>
</dbReference>
<feature type="domain" description="Translation initiation factor 3 N-terminal" evidence="8">
    <location>
        <begin position="22"/>
        <end position="90"/>
    </location>
</feature>
<feature type="domain" description="Translation initiation factor 3 C-terminal" evidence="7">
    <location>
        <begin position="98"/>
        <end position="182"/>
    </location>
</feature>
<proteinExistence type="inferred from homology"/>
<dbReference type="HOGENOM" id="CLU_054919_3_2_0"/>